<evidence type="ECO:0000256" key="8">
    <source>
        <dbReference type="ARBA" id="ARBA00023065"/>
    </source>
</evidence>
<evidence type="ECO:0000256" key="1">
    <source>
        <dbReference type="ARBA" id="ARBA00004141"/>
    </source>
</evidence>
<feature type="transmembrane region" description="Helical" evidence="15">
    <location>
        <begin position="486"/>
        <end position="506"/>
    </location>
</feature>
<keyword evidence="4 15" id="KW-0812">Transmembrane</keyword>
<dbReference type="Proteomes" id="UP001151699">
    <property type="component" value="Chromosome X"/>
</dbReference>
<dbReference type="EMBL" id="WJQU01000003">
    <property type="protein sequence ID" value="KAJ6639240.1"/>
    <property type="molecule type" value="Genomic_DNA"/>
</dbReference>
<dbReference type="Gene3D" id="1.25.40.20">
    <property type="entry name" value="Ankyrin repeat-containing domain"/>
    <property type="match status" value="1"/>
</dbReference>
<keyword evidence="7 12" id="KW-0040">ANK repeat</keyword>
<dbReference type="PROSITE" id="PS50088">
    <property type="entry name" value="ANK_REPEAT"/>
    <property type="match status" value="8"/>
</dbReference>
<evidence type="ECO:0000256" key="10">
    <source>
        <dbReference type="ARBA" id="ARBA00023180"/>
    </source>
</evidence>
<dbReference type="PRINTS" id="PR01415">
    <property type="entry name" value="ANKYRIN"/>
</dbReference>
<keyword evidence="13" id="KW-0175">Coiled coil</keyword>
<feature type="repeat" description="ANK" evidence="12">
    <location>
        <begin position="294"/>
        <end position="326"/>
    </location>
</feature>
<evidence type="ECO:0000313" key="18">
    <source>
        <dbReference type="Proteomes" id="UP001151699"/>
    </source>
</evidence>
<keyword evidence="3" id="KW-0716">Sensory transduction</keyword>
<evidence type="ECO:0000256" key="2">
    <source>
        <dbReference type="ARBA" id="ARBA00022448"/>
    </source>
</evidence>
<keyword evidence="9 15" id="KW-0472">Membrane</keyword>
<evidence type="ECO:0000256" key="12">
    <source>
        <dbReference type="PROSITE-ProRule" id="PRU00023"/>
    </source>
</evidence>
<feature type="domain" description="Ion transport" evidence="16">
    <location>
        <begin position="611"/>
        <end position="677"/>
    </location>
</feature>
<dbReference type="Pfam" id="PF00520">
    <property type="entry name" value="Ion_trans"/>
    <property type="match status" value="1"/>
</dbReference>
<keyword evidence="10" id="KW-0325">Glycoprotein</keyword>
<evidence type="ECO:0000256" key="4">
    <source>
        <dbReference type="ARBA" id="ARBA00022692"/>
    </source>
</evidence>
<dbReference type="SUPFAM" id="SSF48403">
    <property type="entry name" value="Ankyrin repeat"/>
    <property type="match status" value="1"/>
</dbReference>
<dbReference type="InterPro" id="IPR005821">
    <property type="entry name" value="Ion_trans_dom"/>
</dbReference>
<dbReference type="GO" id="GO:0005216">
    <property type="term" value="F:monoatomic ion channel activity"/>
    <property type="evidence" value="ECO:0007669"/>
    <property type="project" value="InterPro"/>
</dbReference>
<feature type="transmembrane region" description="Helical" evidence="15">
    <location>
        <begin position="595"/>
        <end position="616"/>
    </location>
</feature>
<feature type="repeat" description="ANK" evidence="12">
    <location>
        <begin position="327"/>
        <end position="361"/>
    </location>
</feature>
<dbReference type="OrthoDB" id="7464126at2759"/>
<sequence length="866" mass="98122">MGEKENNLQWDKSDALINLDDEDDDERRSISSESSGEGLGVESPRFHKQYRLHDQEIWQNRGIDKTLKELPNFEQILDMVNKSEISVLSPGSEDANTALMIAILMERNEIVAKVLNDLYADANTVDCLGRTALHLACSLGNYGVTKILLDHGAHVNQWDKMKKVTPLHCAASSGSVECIQQLLKRGAHVNAGIEKRSALHLAIERNAVNCVETLLKYGANPNTPQVYTETPLHTAAGLGHKECMQLLLDHGADVRSQFGKRRLTALHLAAEDDYIDCVRLLLEHGAKVDARNVDNQTPLHLACLSQCVETVELLIKYRADVNAIYKDGRSALHAAIVKESKCFECAKLLLKAGVYVNKPDAYGYTPLHIAALNEFSSCAYMLIEYGADMTCRTNGGISALSFIIRRTPEVIPKFLNKFDSSITVNEHEIGDVDCEIKLDFRLLVPNTERGETELLLSFIEVGQKRVLKHPLCETFLFLKWRRIRKFFLFSLLYHAIYVMLFTLYILGVYDKNCNSTMNVGLTQCLASSYVAPVGYAVIFMNLTLLAKEFFQMAHGFFSYVRYWENWVQWAIILGVFLCATPSTMTSSDITTVPVWQHHVAAIVIFLVWLELMMTLLKTVTMMAGELEFEDIFYNGPPIQYPVTAHAMFFAFVLLVTVILTNLLVGLAVSDIQGLQASAGLDRLTRQAELVARLEGLFFSKLLRKAPSSIILLCQRSALLRTSRYHLQFCIRPNDPRDKRLPKDIVVSIYKLVAERRDRNQSIRRKRREQNFSFFTRSFDESIKGVKLRNHSSHITGPRTLSENPQFFNQQISSTKYGELEKKMESFQIQLMEMSGKLKELQTTFSNKMEDISNDVSIIKIKSLKEK</sequence>
<feature type="repeat" description="ANK" evidence="12">
    <location>
        <begin position="194"/>
        <end position="226"/>
    </location>
</feature>
<evidence type="ECO:0000256" key="9">
    <source>
        <dbReference type="ARBA" id="ARBA00023136"/>
    </source>
</evidence>
<dbReference type="InterPro" id="IPR036770">
    <property type="entry name" value="Ankyrin_rpt-contain_sf"/>
</dbReference>
<feature type="coiled-coil region" evidence="13">
    <location>
        <begin position="816"/>
        <end position="843"/>
    </location>
</feature>
<evidence type="ECO:0000259" key="16">
    <source>
        <dbReference type="Pfam" id="PF00520"/>
    </source>
</evidence>
<dbReference type="PANTHER" id="PTHR47143">
    <property type="entry name" value="TRANSIENT RECEPTOR POTENTIAL CATION CHANNEL PROTEIN PAINLESS"/>
    <property type="match status" value="1"/>
</dbReference>
<name>A0A9Q0RYV2_9DIPT</name>
<feature type="repeat" description="ANK" evidence="12">
    <location>
        <begin position="128"/>
        <end position="160"/>
    </location>
</feature>
<dbReference type="SMART" id="SM00248">
    <property type="entry name" value="ANK"/>
    <property type="match status" value="9"/>
</dbReference>
<dbReference type="PROSITE" id="PS50297">
    <property type="entry name" value="ANK_REP_REGION"/>
    <property type="match status" value="7"/>
</dbReference>
<evidence type="ECO:0000256" key="6">
    <source>
        <dbReference type="ARBA" id="ARBA00022989"/>
    </source>
</evidence>
<evidence type="ECO:0000256" key="11">
    <source>
        <dbReference type="ARBA" id="ARBA00023303"/>
    </source>
</evidence>
<feature type="repeat" description="ANK" evidence="12">
    <location>
        <begin position="261"/>
        <end position="293"/>
    </location>
</feature>
<dbReference type="Pfam" id="PF12796">
    <property type="entry name" value="Ank_2"/>
    <property type="match status" value="4"/>
</dbReference>
<feature type="transmembrane region" description="Helical" evidence="15">
    <location>
        <begin position="566"/>
        <end position="583"/>
    </location>
</feature>
<keyword evidence="5" id="KW-0677">Repeat</keyword>
<evidence type="ECO:0000256" key="15">
    <source>
        <dbReference type="SAM" id="Phobius"/>
    </source>
</evidence>
<organism evidence="17 18">
    <name type="scientific">Pseudolycoriella hygida</name>
    <dbReference type="NCBI Taxonomy" id="35572"/>
    <lineage>
        <taxon>Eukaryota</taxon>
        <taxon>Metazoa</taxon>
        <taxon>Ecdysozoa</taxon>
        <taxon>Arthropoda</taxon>
        <taxon>Hexapoda</taxon>
        <taxon>Insecta</taxon>
        <taxon>Pterygota</taxon>
        <taxon>Neoptera</taxon>
        <taxon>Endopterygota</taxon>
        <taxon>Diptera</taxon>
        <taxon>Nematocera</taxon>
        <taxon>Sciaroidea</taxon>
        <taxon>Sciaridae</taxon>
        <taxon>Pseudolycoriella</taxon>
    </lineage>
</organism>
<evidence type="ECO:0000256" key="7">
    <source>
        <dbReference type="ARBA" id="ARBA00023043"/>
    </source>
</evidence>
<keyword evidence="8" id="KW-0406">Ion transport</keyword>
<comment type="caution">
    <text evidence="17">The sequence shown here is derived from an EMBL/GenBank/DDBJ whole genome shotgun (WGS) entry which is preliminary data.</text>
</comment>
<feature type="transmembrane region" description="Helical" evidence="15">
    <location>
        <begin position="646"/>
        <end position="668"/>
    </location>
</feature>
<proteinExistence type="predicted"/>
<protein>
    <submittedName>
        <fullName evidence="17">Transient receptor potential channel pyrexia</fullName>
    </submittedName>
</protein>
<keyword evidence="17" id="KW-0675">Receptor</keyword>
<gene>
    <name evidence="17" type="primary">pyx_1</name>
    <name evidence="17" type="ORF">Bhyg_11982</name>
</gene>
<feature type="compositionally biased region" description="Basic and acidic residues" evidence="14">
    <location>
        <begin position="1"/>
        <end position="14"/>
    </location>
</feature>
<dbReference type="InterPro" id="IPR052076">
    <property type="entry name" value="TRP_cation_channel"/>
</dbReference>
<keyword evidence="18" id="KW-1185">Reference proteome</keyword>
<keyword evidence="2" id="KW-0813">Transport</keyword>
<feature type="repeat" description="ANK" evidence="12">
    <location>
        <begin position="362"/>
        <end position="394"/>
    </location>
</feature>
<accession>A0A9Q0RYV2</accession>
<feature type="transmembrane region" description="Helical" evidence="15">
    <location>
        <begin position="526"/>
        <end position="545"/>
    </location>
</feature>
<keyword evidence="11" id="KW-0407">Ion channel</keyword>
<keyword evidence="6 15" id="KW-1133">Transmembrane helix</keyword>
<comment type="subcellular location">
    <subcellularLocation>
        <location evidence="1">Membrane</location>
        <topology evidence="1">Multi-pass membrane protein</topology>
    </subcellularLocation>
</comment>
<dbReference type="InterPro" id="IPR002110">
    <property type="entry name" value="Ankyrin_rpt"/>
</dbReference>
<feature type="repeat" description="ANK" evidence="12">
    <location>
        <begin position="227"/>
        <end position="259"/>
    </location>
</feature>
<evidence type="ECO:0000256" key="5">
    <source>
        <dbReference type="ARBA" id="ARBA00022737"/>
    </source>
</evidence>
<evidence type="ECO:0000313" key="17">
    <source>
        <dbReference type="EMBL" id="KAJ6639240.1"/>
    </source>
</evidence>
<reference evidence="17" key="1">
    <citation type="submission" date="2022-07" db="EMBL/GenBank/DDBJ databases">
        <authorList>
            <person name="Trinca V."/>
            <person name="Uliana J.V.C."/>
            <person name="Torres T.T."/>
            <person name="Ward R.J."/>
            <person name="Monesi N."/>
        </authorList>
    </citation>
    <scope>NUCLEOTIDE SEQUENCE</scope>
    <source>
        <strain evidence="17">HSMRA1968</strain>
        <tissue evidence="17">Whole embryos</tissue>
    </source>
</reference>
<evidence type="ECO:0000256" key="13">
    <source>
        <dbReference type="SAM" id="Coils"/>
    </source>
</evidence>
<feature type="repeat" description="ANK" evidence="12">
    <location>
        <begin position="162"/>
        <end position="194"/>
    </location>
</feature>
<dbReference type="AlphaFoldDB" id="A0A9Q0RYV2"/>
<dbReference type="GO" id="GO:0034703">
    <property type="term" value="C:cation channel complex"/>
    <property type="evidence" value="ECO:0007669"/>
    <property type="project" value="UniProtKB-ARBA"/>
</dbReference>
<evidence type="ECO:0000256" key="3">
    <source>
        <dbReference type="ARBA" id="ARBA00022606"/>
    </source>
</evidence>
<feature type="region of interest" description="Disordered" evidence="14">
    <location>
        <begin position="1"/>
        <end position="45"/>
    </location>
</feature>
<dbReference type="PANTHER" id="PTHR47143:SF1">
    <property type="entry name" value="ION_TRANS DOMAIN-CONTAINING PROTEIN"/>
    <property type="match status" value="1"/>
</dbReference>
<evidence type="ECO:0000256" key="14">
    <source>
        <dbReference type="SAM" id="MobiDB-lite"/>
    </source>
</evidence>